<evidence type="ECO:0000259" key="5">
    <source>
        <dbReference type="PROSITE" id="PS50850"/>
    </source>
</evidence>
<evidence type="ECO:0000256" key="4">
    <source>
        <dbReference type="SAM" id="Phobius"/>
    </source>
</evidence>
<dbReference type="EMBL" id="AATS01000019">
    <property type="protein sequence ID" value="EAU53675.1"/>
    <property type="molecule type" value="Genomic_DNA"/>
</dbReference>
<feature type="transmembrane region" description="Helical" evidence="4">
    <location>
        <begin position="36"/>
        <end position="59"/>
    </location>
</feature>
<dbReference type="InterPro" id="IPR036259">
    <property type="entry name" value="MFS_trans_sf"/>
</dbReference>
<feature type="transmembrane region" description="Helical" evidence="4">
    <location>
        <begin position="372"/>
        <end position="391"/>
    </location>
</feature>
<gene>
    <name evidence="6" type="ORF">SPV1_12500</name>
</gene>
<dbReference type="InParanoid" id="Q0EWK2"/>
<feature type="transmembrane region" description="Helical" evidence="4">
    <location>
        <begin position="249"/>
        <end position="271"/>
    </location>
</feature>
<dbReference type="STRING" id="314344.AL013_08585"/>
<evidence type="ECO:0000256" key="1">
    <source>
        <dbReference type="ARBA" id="ARBA00022692"/>
    </source>
</evidence>
<dbReference type="OrthoDB" id="9803985at2"/>
<organism evidence="6 7">
    <name type="scientific">Mariprofundus ferrooxydans PV-1</name>
    <dbReference type="NCBI Taxonomy" id="314345"/>
    <lineage>
        <taxon>Bacteria</taxon>
        <taxon>Pseudomonadati</taxon>
        <taxon>Pseudomonadota</taxon>
        <taxon>Candidatius Mariprofundia</taxon>
        <taxon>Mariprofundales</taxon>
        <taxon>Mariprofundaceae</taxon>
        <taxon>Mariprofundus</taxon>
    </lineage>
</organism>
<keyword evidence="7" id="KW-1185">Reference proteome</keyword>
<dbReference type="GO" id="GO:0022857">
    <property type="term" value="F:transmembrane transporter activity"/>
    <property type="evidence" value="ECO:0007669"/>
    <property type="project" value="InterPro"/>
</dbReference>
<feature type="domain" description="Major facilitator superfamily (MFS) profile" evidence="5">
    <location>
        <begin position="15"/>
        <end position="397"/>
    </location>
</feature>
<accession>Q0EWK2</accession>
<dbReference type="eggNOG" id="COG2814">
    <property type="taxonomic scope" value="Bacteria"/>
</dbReference>
<feature type="transmembrane region" description="Helical" evidence="4">
    <location>
        <begin position="283"/>
        <end position="301"/>
    </location>
</feature>
<sequence>MLKHAHAVLHRMPSGIWALGLVSMFMDISSELVHSLLPIFMSSVLGASMTTIGVVEGVAEATAAFSKFFSGFFSDWSGKRKAVALFGYGLSTLTKPVFPLASSIGWVLFARVADRVGKGIRGAPRDALVAELSPPELRGAAFGLRQSLDSVGAFIGPLLAVLLMLLLANNITMVLWLAVLPAVAAVIILALWVHDPEGKARTGKSSAPVLWADLKRLHLHYWLVVCLGAVFTLARFSEAFLVLRAENTGLSLAFIPMVMVVMSLAYAIVSLPAGIASDRFRASSMLVAGLFVLVLADLQLASADSAWSVLIGSALWGMHMGLTQGLLSKLVADSTPAHLHGSAFGLFNLISGLALLMASIIAGMLWDKVGPSATFLCGALFAGTAMLGVIFHRGLSRHSH</sequence>
<dbReference type="PANTHER" id="PTHR23518:SF2">
    <property type="entry name" value="MAJOR FACILITATOR SUPERFAMILY TRANSPORTER"/>
    <property type="match status" value="1"/>
</dbReference>
<dbReference type="SUPFAM" id="SSF103473">
    <property type="entry name" value="MFS general substrate transporter"/>
    <property type="match status" value="1"/>
</dbReference>
<evidence type="ECO:0000313" key="7">
    <source>
        <dbReference type="Proteomes" id="UP000005297"/>
    </source>
</evidence>
<feature type="transmembrane region" description="Helical" evidence="4">
    <location>
        <begin position="148"/>
        <end position="168"/>
    </location>
</feature>
<feature type="transmembrane region" description="Helical" evidence="4">
    <location>
        <begin position="307"/>
        <end position="332"/>
    </location>
</feature>
<feature type="transmembrane region" description="Helical" evidence="4">
    <location>
        <begin position="174"/>
        <end position="194"/>
    </location>
</feature>
<dbReference type="InterPro" id="IPR020846">
    <property type="entry name" value="MFS_dom"/>
</dbReference>
<reference evidence="6 7" key="1">
    <citation type="submission" date="2006-09" db="EMBL/GenBank/DDBJ databases">
        <authorList>
            <person name="Emerson D."/>
            <person name="Ferriera S."/>
            <person name="Johnson J."/>
            <person name="Kravitz S."/>
            <person name="Halpern A."/>
            <person name="Remington K."/>
            <person name="Beeson K."/>
            <person name="Tran B."/>
            <person name="Rogers Y.-H."/>
            <person name="Friedman R."/>
            <person name="Venter J.C."/>
        </authorList>
    </citation>
    <scope>NUCLEOTIDE SEQUENCE [LARGE SCALE GENOMIC DNA]</scope>
    <source>
        <strain evidence="6 7">PV-1</strain>
    </source>
</reference>
<feature type="transmembrane region" description="Helical" evidence="4">
    <location>
        <begin position="221"/>
        <end position="243"/>
    </location>
</feature>
<dbReference type="Proteomes" id="UP000005297">
    <property type="component" value="Unassembled WGS sequence"/>
</dbReference>
<dbReference type="CDD" id="cd17370">
    <property type="entry name" value="MFS_MJ1317_like"/>
    <property type="match status" value="1"/>
</dbReference>
<dbReference type="InterPro" id="IPR011701">
    <property type="entry name" value="MFS"/>
</dbReference>
<protein>
    <submittedName>
        <fullName evidence="6">Major facilitator superfamily transporter</fullName>
    </submittedName>
</protein>
<dbReference type="PROSITE" id="PS50850">
    <property type="entry name" value="MFS"/>
    <property type="match status" value="1"/>
</dbReference>
<keyword evidence="3 4" id="KW-0472">Membrane</keyword>
<dbReference type="Pfam" id="PF07690">
    <property type="entry name" value="MFS_1"/>
    <property type="match status" value="2"/>
</dbReference>
<evidence type="ECO:0000256" key="2">
    <source>
        <dbReference type="ARBA" id="ARBA00022989"/>
    </source>
</evidence>
<feature type="transmembrane region" description="Helical" evidence="4">
    <location>
        <begin position="12"/>
        <end position="30"/>
    </location>
</feature>
<feature type="transmembrane region" description="Helical" evidence="4">
    <location>
        <begin position="344"/>
        <end position="366"/>
    </location>
</feature>
<comment type="caution">
    <text evidence="6">The sequence shown here is derived from an EMBL/GenBank/DDBJ whole genome shotgun (WGS) entry which is preliminary data.</text>
</comment>
<dbReference type="RefSeq" id="WP_009850013.1">
    <property type="nucleotide sequence ID" value="NZ_DS022294.1"/>
</dbReference>
<dbReference type="FunCoup" id="Q0EWK2">
    <property type="interactions" value="28"/>
</dbReference>
<proteinExistence type="predicted"/>
<dbReference type="HOGENOM" id="CLU_040020_1_0_0"/>
<name>Q0EWK2_9PROT</name>
<keyword evidence="2 4" id="KW-1133">Transmembrane helix</keyword>
<dbReference type="AlphaFoldDB" id="Q0EWK2"/>
<dbReference type="Gene3D" id="1.20.1250.20">
    <property type="entry name" value="MFS general substrate transporter like domains"/>
    <property type="match status" value="1"/>
</dbReference>
<evidence type="ECO:0000256" key="3">
    <source>
        <dbReference type="ARBA" id="ARBA00023136"/>
    </source>
</evidence>
<dbReference type="PANTHER" id="PTHR23518">
    <property type="entry name" value="C-METHYLTRANSFERASE"/>
    <property type="match status" value="1"/>
</dbReference>
<keyword evidence="1 4" id="KW-0812">Transmembrane</keyword>
<evidence type="ECO:0000313" key="6">
    <source>
        <dbReference type="EMBL" id="EAU53675.1"/>
    </source>
</evidence>